<reference evidence="1 2" key="1">
    <citation type="submission" date="2017-12" db="EMBL/GenBank/DDBJ databases">
        <title>Phylogenetic diversity of female urinary microbiome.</title>
        <authorList>
            <person name="Thomas-White K."/>
            <person name="Wolfe A.J."/>
        </authorList>
    </citation>
    <scope>NUCLEOTIDE SEQUENCE [LARGE SCALE GENOMIC DNA]</scope>
    <source>
        <strain evidence="1 2">UMB0898</strain>
    </source>
</reference>
<protein>
    <submittedName>
        <fullName evidence="1">Uncharacterized protein</fullName>
    </submittedName>
</protein>
<organism evidence="1 2">
    <name type="scientific">Falseniella ignava</name>
    <dbReference type="NCBI Taxonomy" id="137730"/>
    <lineage>
        <taxon>Bacteria</taxon>
        <taxon>Bacillati</taxon>
        <taxon>Bacillota</taxon>
        <taxon>Bacilli</taxon>
        <taxon>Lactobacillales</taxon>
        <taxon>Aerococcaceae</taxon>
        <taxon>Falseniella</taxon>
    </lineage>
</organism>
<sequence length="81" mass="9631">MGLIFNSDKKYRAALYAISSNMIEGWRPSRCRCYRERPQCKIRCDFCYWHDFNGSTSFIFNWDSCSPSLRRFILISSIKSV</sequence>
<evidence type="ECO:0000313" key="2">
    <source>
        <dbReference type="Proteomes" id="UP000234384"/>
    </source>
</evidence>
<name>A0A2I1JY43_9LACT</name>
<gene>
    <name evidence="1" type="ORF">CYJ57_05625</name>
</gene>
<comment type="caution">
    <text evidence="1">The sequence shown here is derived from an EMBL/GenBank/DDBJ whole genome shotgun (WGS) entry which is preliminary data.</text>
</comment>
<dbReference type="Proteomes" id="UP000234384">
    <property type="component" value="Unassembled WGS sequence"/>
</dbReference>
<accession>A0A2I1JY43</accession>
<dbReference type="OrthoDB" id="2225414at2"/>
<evidence type="ECO:0000313" key="1">
    <source>
        <dbReference type="EMBL" id="PKY88252.1"/>
    </source>
</evidence>
<proteinExistence type="predicted"/>
<dbReference type="EMBL" id="PKHE01000014">
    <property type="protein sequence ID" value="PKY88252.1"/>
    <property type="molecule type" value="Genomic_DNA"/>
</dbReference>
<dbReference type="AlphaFoldDB" id="A0A2I1JY43"/>